<evidence type="ECO:0000256" key="1">
    <source>
        <dbReference type="SAM" id="MobiDB-lite"/>
    </source>
</evidence>
<dbReference type="InterPro" id="IPR032371">
    <property type="entry name" value="DUF4873"/>
</dbReference>
<organism evidence="3 4">
    <name type="scientific">Lentzea cavernae</name>
    <dbReference type="NCBI Taxonomy" id="2020703"/>
    <lineage>
        <taxon>Bacteria</taxon>
        <taxon>Bacillati</taxon>
        <taxon>Actinomycetota</taxon>
        <taxon>Actinomycetes</taxon>
        <taxon>Pseudonocardiales</taxon>
        <taxon>Pseudonocardiaceae</taxon>
        <taxon>Lentzea</taxon>
    </lineage>
</organism>
<evidence type="ECO:0000313" key="4">
    <source>
        <dbReference type="Proteomes" id="UP000605568"/>
    </source>
</evidence>
<gene>
    <name evidence="3" type="ORF">GCM10017774_76170</name>
</gene>
<protein>
    <submittedName>
        <fullName evidence="3">DUF4873 domain-containing protein</fullName>
    </submittedName>
</protein>
<evidence type="ECO:0000259" key="2">
    <source>
        <dbReference type="Pfam" id="PF16170"/>
    </source>
</evidence>
<accession>A0ABQ3MR91</accession>
<dbReference type="Proteomes" id="UP000605568">
    <property type="component" value="Unassembled WGS sequence"/>
</dbReference>
<evidence type="ECO:0000313" key="3">
    <source>
        <dbReference type="EMBL" id="GHH57109.1"/>
    </source>
</evidence>
<feature type="region of interest" description="Disordered" evidence="1">
    <location>
        <begin position="73"/>
        <end position="110"/>
    </location>
</feature>
<reference evidence="4" key="1">
    <citation type="journal article" date="2019" name="Int. J. Syst. Evol. Microbiol.">
        <title>The Global Catalogue of Microorganisms (GCM) 10K type strain sequencing project: providing services to taxonomists for standard genome sequencing and annotation.</title>
        <authorList>
            <consortium name="The Broad Institute Genomics Platform"/>
            <consortium name="The Broad Institute Genome Sequencing Center for Infectious Disease"/>
            <person name="Wu L."/>
            <person name="Ma J."/>
        </authorList>
    </citation>
    <scope>NUCLEOTIDE SEQUENCE [LARGE SCALE GENOMIC DNA]</scope>
    <source>
        <strain evidence="4">CGMCC 4.7367</strain>
    </source>
</reference>
<dbReference type="RefSeq" id="WP_191304249.1">
    <property type="nucleotide sequence ID" value="NZ_BNAR01000017.1"/>
</dbReference>
<proteinExistence type="predicted"/>
<dbReference type="EMBL" id="BNAR01000017">
    <property type="protein sequence ID" value="GHH57109.1"/>
    <property type="molecule type" value="Genomic_DNA"/>
</dbReference>
<feature type="domain" description="DUF4873" evidence="2">
    <location>
        <begin position="8"/>
        <end position="104"/>
    </location>
</feature>
<dbReference type="Pfam" id="PF16170">
    <property type="entry name" value="DUF4873"/>
    <property type="match status" value="1"/>
</dbReference>
<keyword evidence="4" id="KW-1185">Reference proteome</keyword>
<name>A0ABQ3MR91_9PSEU</name>
<sequence>MSEHEHDEEGYTGPATLVFAAGKTGEAAEVAVEVELRGYFQPIDGRYHWYGRVKSHDDVTSRVEGGARTALLRTPTGEAEGTLTDQDPWGRYRVGGTSTPPYKIEEPVEH</sequence>
<comment type="caution">
    <text evidence="3">The sequence shown here is derived from an EMBL/GenBank/DDBJ whole genome shotgun (WGS) entry which is preliminary data.</text>
</comment>